<gene>
    <name evidence="3" type="ORF">BDZ94DRAFT_1278829</name>
</gene>
<comment type="caution">
    <text evidence="3">The sequence shown here is derived from an EMBL/GenBank/DDBJ whole genome shotgun (WGS) entry which is preliminary data.</text>
</comment>
<evidence type="ECO:0000256" key="1">
    <source>
        <dbReference type="SAM" id="MobiDB-lite"/>
    </source>
</evidence>
<keyword evidence="2" id="KW-0472">Membrane</keyword>
<evidence type="ECO:0000313" key="3">
    <source>
        <dbReference type="EMBL" id="KAF9469640.1"/>
    </source>
</evidence>
<protein>
    <submittedName>
        <fullName evidence="3">Uncharacterized protein</fullName>
    </submittedName>
</protein>
<reference evidence="3" key="1">
    <citation type="submission" date="2020-11" db="EMBL/GenBank/DDBJ databases">
        <authorList>
            <consortium name="DOE Joint Genome Institute"/>
            <person name="Ahrendt S."/>
            <person name="Riley R."/>
            <person name="Andreopoulos W."/>
            <person name="Labutti K."/>
            <person name="Pangilinan J."/>
            <person name="Ruiz-Duenas F.J."/>
            <person name="Barrasa J.M."/>
            <person name="Sanchez-Garcia M."/>
            <person name="Camarero S."/>
            <person name="Miyauchi S."/>
            <person name="Serrano A."/>
            <person name="Linde D."/>
            <person name="Babiker R."/>
            <person name="Drula E."/>
            <person name="Ayuso-Fernandez I."/>
            <person name="Pacheco R."/>
            <person name="Padilla G."/>
            <person name="Ferreira P."/>
            <person name="Barriuso J."/>
            <person name="Kellner H."/>
            <person name="Castanera R."/>
            <person name="Alfaro M."/>
            <person name="Ramirez L."/>
            <person name="Pisabarro A.G."/>
            <person name="Kuo A."/>
            <person name="Tritt A."/>
            <person name="Lipzen A."/>
            <person name="He G."/>
            <person name="Yan M."/>
            <person name="Ng V."/>
            <person name="Cullen D."/>
            <person name="Martin F."/>
            <person name="Rosso M.-N."/>
            <person name="Henrissat B."/>
            <person name="Hibbett D."/>
            <person name="Martinez A.T."/>
            <person name="Grigoriev I.V."/>
        </authorList>
    </citation>
    <scope>NUCLEOTIDE SEQUENCE</scope>
    <source>
        <strain evidence="3">CBS 247.69</strain>
    </source>
</reference>
<proteinExistence type="predicted"/>
<dbReference type="Proteomes" id="UP000807353">
    <property type="component" value="Unassembled WGS sequence"/>
</dbReference>
<keyword evidence="4" id="KW-1185">Reference proteome</keyword>
<keyword evidence="2" id="KW-0812">Transmembrane</keyword>
<dbReference type="OrthoDB" id="3365917at2759"/>
<accession>A0A9P5YL88</accession>
<organism evidence="3 4">
    <name type="scientific">Collybia nuda</name>
    <dbReference type="NCBI Taxonomy" id="64659"/>
    <lineage>
        <taxon>Eukaryota</taxon>
        <taxon>Fungi</taxon>
        <taxon>Dikarya</taxon>
        <taxon>Basidiomycota</taxon>
        <taxon>Agaricomycotina</taxon>
        <taxon>Agaricomycetes</taxon>
        <taxon>Agaricomycetidae</taxon>
        <taxon>Agaricales</taxon>
        <taxon>Tricholomatineae</taxon>
        <taxon>Clitocybaceae</taxon>
        <taxon>Collybia</taxon>
    </lineage>
</organism>
<dbReference type="EMBL" id="MU150229">
    <property type="protein sequence ID" value="KAF9469640.1"/>
    <property type="molecule type" value="Genomic_DNA"/>
</dbReference>
<keyword evidence="2" id="KW-1133">Transmembrane helix</keyword>
<feature type="transmembrane region" description="Helical" evidence="2">
    <location>
        <begin position="259"/>
        <end position="283"/>
    </location>
</feature>
<name>A0A9P5YL88_9AGAR</name>
<dbReference type="AlphaFoldDB" id="A0A9P5YL88"/>
<evidence type="ECO:0000313" key="4">
    <source>
        <dbReference type="Proteomes" id="UP000807353"/>
    </source>
</evidence>
<sequence length="286" mass="30227">MFIPFVSTPKPTELNKRKGGGGSFKGVHVGGFSKPATAYGSGGGPTTLLPITTGPAPNFGGRYAGGGDRKSVYGSRTYGSGYPGTSGRGVNGRGFPFFFWPIVWVGVVTPYLYSSEYGLPGSNYRPGGALMSTAFKSGSTGTIYRVIADNETTTVLCQEIDNRCHSLIVDSNVVPVSNTSDSSQAQPEQALQYYRASSVVLTLDNYNNSATFGPEGTPDTQLPTGIDTALLECLNSTIGEAVPLVESDHKPTQHSVWDWVLVAASGLLFFLTFMGLCISGILCELC</sequence>
<evidence type="ECO:0000256" key="2">
    <source>
        <dbReference type="SAM" id="Phobius"/>
    </source>
</evidence>
<feature type="region of interest" description="Disordered" evidence="1">
    <location>
        <begin position="1"/>
        <end position="21"/>
    </location>
</feature>